<dbReference type="SMART" id="SM00856">
    <property type="entry name" value="PMEI"/>
    <property type="match status" value="1"/>
</dbReference>
<dbReference type="PANTHER" id="PTHR35357">
    <property type="entry name" value="OS02G0537100 PROTEIN"/>
    <property type="match status" value="1"/>
</dbReference>
<feature type="signal peptide" evidence="4">
    <location>
        <begin position="1"/>
        <end position="35"/>
    </location>
</feature>
<comment type="similarity">
    <text evidence="3">Belongs to the PMEI family.</text>
</comment>
<dbReference type="NCBIfam" id="TIGR01614">
    <property type="entry name" value="PME_inhib"/>
    <property type="match status" value="1"/>
</dbReference>
<gene>
    <name evidence="6" type="ORF">E2562_011705</name>
</gene>
<organism evidence="6 7">
    <name type="scientific">Oryza meyeriana var. granulata</name>
    <dbReference type="NCBI Taxonomy" id="110450"/>
    <lineage>
        <taxon>Eukaryota</taxon>
        <taxon>Viridiplantae</taxon>
        <taxon>Streptophyta</taxon>
        <taxon>Embryophyta</taxon>
        <taxon>Tracheophyta</taxon>
        <taxon>Spermatophyta</taxon>
        <taxon>Magnoliopsida</taxon>
        <taxon>Liliopsida</taxon>
        <taxon>Poales</taxon>
        <taxon>Poaceae</taxon>
        <taxon>BOP clade</taxon>
        <taxon>Oryzoideae</taxon>
        <taxon>Oryzeae</taxon>
        <taxon>Oryzinae</taxon>
        <taxon>Oryza</taxon>
        <taxon>Oryza meyeriana</taxon>
    </lineage>
</organism>
<dbReference type="Proteomes" id="UP000479710">
    <property type="component" value="Unassembled WGS sequence"/>
</dbReference>
<reference evidence="6 7" key="1">
    <citation type="submission" date="2019-11" db="EMBL/GenBank/DDBJ databases">
        <title>Whole genome sequence of Oryza granulata.</title>
        <authorList>
            <person name="Li W."/>
        </authorList>
    </citation>
    <scope>NUCLEOTIDE SEQUENCE [LARGE SCALE GENOMIC DNA]</scope>
    <source>
        <strain evidence="7">cv. Menghai</strain>
        <tissue evidence="6">Leaf</tissue>
    </source>
</reference>
<evidence type="ECO:0000256" key="1">
    <source>
        <dbReference type="ARBA" id="ARBA00022729"/>
    </source>
</evidence>
<dbReference type="InterPro" id="IPR006501">
    <property type="entry name" value="Pectinesterase_inhib_dom"/>
</dbReference>
<proteinExistence type="inferred from homology"/>
<accession>A0A6G1DFW0</accession>
<name>A0A6G1DFW0_9ORYZ</name>
<dbReference type="OrthoDB" id="682729at2759"/>
<sequence>MAMERGNCKNKAMMERALVLPLYVALIAVAPCCSAQQQAMATTTTSMIEEACRKAASSQAGITYEHCVSSLASDRRSRDAVDLHALAVVATKIAIEHAASTEARMDDLNEAEESPHARARLDHCLELYNAAANVLRDALDNLHAHVYGKATEQLAAALGASESCEDAWKGTDDRNVPVARHDREYGRMALVALGLSSGIL</sequence>
<evidence type="ECO:0000256" key="3">
    <source>
        <dbReference type="ARBA" id="ARBA00038471"/>
    </source>
</evidence>
<keyword evidence="7" id="KW-1185">Reference proteome</keyword>
<feature type="domain" description="Pectinesterase inhibitor" evidence="5">
    <location>
        <begin position="43"/>
        <end position="195"/>
    </location>
</feature>
<dbReference type="InterPro" id="IPR035513">
    <property type="entry name" value="Invertase/methylesterase_inhib"/>
</dbReference>
<dbReference type="SUPFAM" id="SSF101148">
    <property type="entry name" value="Plant invertase/pectin methylesterase inhibitor"/>
    <property type="match status" value="1"/>
</dbReference>
<evidence type="ECO:0000256" key="2">
    <source>
        <dbReference type="ARBA" id="ARBA00023157"/>
    </source>
</evidence>
<keyword evidence="2" id="KW-1015">Disulfide bond</keyword>
<dbReference type="InterPro" id="IPR034088">
    <property type="entry name" value="Pla_a_1-like"/>
</dbReference>
<evidence type="ECO:0000313" key="6">
    <source>
        <dbReference type="EMBL" id="KAF0911705.1"/>
    </source>
</evidence>
<keyword evidence="1 4" id="KW-0732">Signal</keyword>
<dbReference type="GO" id="GO:0004857">
    <property type="term" value="F:enzyme inhibitor activity"/>
    <property type="evidence" value="ECO:0007669"/>
    <property type="project" value="InterPro"/>
</dbReference>
<protein>
    <recommendedName>
        <fullName evidence="5">Pectinesterase inhibitor domain-containing protein</fullName>
    </recommendedName>
</protein>
<dbReference type="GO" id="GO:0005576">
    <property type="term" value="C:extracellular region"/>
    <property type="evidence" value="ECO:0007669"/>
    <property type="project" value="UniProtKB-ARBA"/>
</dbReference>
<evidence type="ECO:0000313" key="7">
    <source>
        <dbReference type="Proteomes" id="UP000479710"/>
    </source>
</evidence>
<dbReference type="PANTHER" id="PTHR35357:SF25">
    <property type="entry name" value="OS02G0103300 PROTEIN"/>
    <property type="match status" value="1"/>
</dbReference>
<dbReference type="Pfam" id="PF04043">
    <property type="entry name" value="PMEI"/>
    <property type="match status" value="1"/>
</dbReference>
<dbReference type="AlphaFoldDB" id="A0A6G1DFW0"/>
<dbReference type="Gene3D" id="1.20.140.40">
    <property type="entry name" value="Invertase/pectin methylesterase inhibitor family protein"/>
    <property type="match status" value="1"/>
</dbReference>
<dbReference type="CDD" id="cd15795">
    <property type="entry name" value="PMEI-Pla_a_1_like"/>
    <property type="match status" value="1"/>
</dbReference>
<evidence type="ECO:0000259" key="5">
    <source>
        <dbReference type="SMART" id="SM00856"/>
    </source>
</evidence>
<dbReference type="EMBL" id="SPHZ02000006">
    <property type="protein sequence ID" value="KAF0911705.1"/>
    <property type="molecule type" value="Genomic_DNA"/>
</dbReference>
<feature type="chain" id="PRO_5026348609" description="Pectinesterase inhibitor domain-containing protein" evidence="4">
    <location>
        <begin position="36"/>
        <end position="200"/>
    </location>
</feature>
<dbReference type="FunFam" id="1.20.140.40:FF:000002">
    <property type="entry name" value="Putative invertase inhibitor"/>
    <property type="match status" value="1"/>
</dbReference>
<comment type="caution">
    <text evidence="6">The sequence shown here is derived from an EMBL/GenBank/DDBJ whole genome shotgun (WGS) entry which is preliminary data.</text>
</comment>
<evidence type="ECO:0000256" key="4">
    <source>
        <dbReference type="SAM" id="SignalP"/>
    </source>
</evidence>